<dbReference type="STRING" id="1108044.GOOTI_065_01340"/>
<proteinExistence type="inferred from homology"/>
<dbReference type="InterPro" id="IPR008978">
    <property type="entry name" value="HSP20-like_chaperone"/>
</dbReference>
<dbReference type="AlphaFoldDB" id="H5TJ70"/>
<protein>
    <submittedName>
        <fullName evidence="4">Anion-transporting ATPase</fullName>
    </submittedName>
</protein>
<accession>H5TJ70</accession>
<comment type="similarity">
    <text evidence="1">Belongs to the arsA ATPase family.</text>
</comment>
<dbReference type="InterPro" id="IPR025723">
    <property type="entry name" value="ArsA/GET3_ATPase-like"/>
</dbReference>
<dbReference type="Pfam" id="PF17886">
    <property type="entry name" value="ArsA_HSP20"/>
    <property type="match status" value="1"/>
</dbReference>
<sequence>MTVIAAAGAVSRPRTRGRAPLGADRHTLLVTVDRCSPVPDILGVFRSPNEIVTVSAQLHLLCLERLTSATASWALFAELLTDTVRRSKMSLPFVDTLAGIDQAEVTSLPGIEDALLMRRIRDEAVSGQWQRIVVDLSGLGDPYAILDAPSMLRQALDRLWPRHRRLAAAAERPAVAQLTTAIDAIDRDCADVAELLSDPHATAAHLVLGTGHRAARALPHHRASIDLLGLPLRSIQLDEALAESGRHELGVDDIDVASGIEIRRVPALDVPLDRPARLRKLGVALPAPSGRPHGSAALTVVDNGAEGLDVTYELSWPQTLPDPDRLMLGRSGDDLLVTVDGLRHCVPLPSVLRRCVVDDADWDGESIHIRFRPDPAVWPRR</sequence>
<name>H5TJ70_GORO1</name>
<feature type="domain" description="ArsA/GET3 Anion-transporting ATPase-like" evidence="2">
    <location>
        <begin position="87"/>
        <end position="208"/>
    </location>
</feature>
<dbReference type="Gene3D" id="3.40.50.300">
    <property type="entry name" value="P-loop containing nucleotide triphosphate hydrolases"/>
    <property type="match status" value="1"/>
</dbReference>
<gene>
    <name evidence="4" type="ORF">GOOTI_065_01340</name>
</gene>
<reference evidence="4" key="1">
    <citation type="submission" date="2012-02" db="EMBL/GenBank/DDBJ databases">
        <title>Whole genome shotgun sequence of Gordonia otitidis NBRC 100426.</title>
        <authorList>
            <person name="Yoshida I."/>
            <person name="Hosoyama A."/>
            <person name="Tsuchikane K."/>
            <person name="Katsumata H."/>
            <person name="Yamazaki S."/>
            <person name="Fujita N."/>
        </authorList>
    </citation>
    <scope>NUCLEOTIDE SEQUENCE [LARGE SCALE GENOMIC DNA]</scope>
    <source>
        <strain evidence="4">NBRC 100426</strain>
    </source>
</reference>
<dbReference type="EMBL" id="BAFB01000065">
    <property type="protein sequence ID" value="GAB33528.1"/>
    <property type="molecule type" value="Genomic_DNA"/>
</dbReference>
<evidence type="ECO:0000259" key="3">
    <source>
        <dbReference type="Pfam" id="PF17886"/>
    </source>
</evidence>
<dbReference type="Pfam" id="PF02374">
    <property type="entry name" value="ArsA_ATPase"/>
    <property type="match status" value="1"/>
</dbReference>
<comment type="caution">
    <text evidence="4">The sequence shown here is derived from an EMBL/GenBank/DDBJ whole genome shotgun (WGS) entry which is preliminary data.</text>
</comment>
<feature type="domain" description="ArsA HSP20-like" evidence="3">
    <location>
        <begin position="319"/>
        <end position="371"/>
    </location>
</feature>
<organism evidence="4 5">
    <name type="scientific">Gordonia otitidis (strain DSM 44809 / CCUG 52243 / JCM 12355 / NBRC 100426 / IFM 10032)</name>
    <dbReference type="NCBI Taxonomy" id="1108044"/>
    <lineage>
        <taxon>Bacteria</taxon>
        <taxon>Bacillati</taxon>
        <taxon>Actinomycetota</taxon>
        <taxon>Actinomycetes</taxon>
        <taxon>Mycobacteriales</taxon>
        <taxon>Gordoniaceae</taxon>
        <taxon>Gordonia</taxon>
    </lineage>
</organism>
<evidence type="ECO:0000313" key="5">
    <source>
        <dbReference type="Proteomes" id="UP000005038"/>
    </source>
</evidence>
<evidence type="ECO:0000313" key="4">
    <source>
        <dbReference type="EMBL" id="GAB33528.1"/>
    </source>
</evidence>
<dbReference type="Proteomes" id="UP000005038">
    <property type="component" value="Unassembled WGS sequence"/>
</dbReference>
<evidence type="ECO:0000256" key="1">
    <source>
        <dbReference type="ARBA" id="ARBA00011040"/>
    </source>
</evidence>
<evidence type="ECO:0000259" key="2">
    <source>
        <dbReference type="Pfam" id="PF02374"/>
    </source>
</evidence>
<keyword evidence="5" id="KW-1185">Reference proteome</keyword>
<dbReference type="InterPro" id="IPR040612">
    <property type="entry name" value="ArsA_HSP20-like"/>
</dbReference>
<dbReference type="Gene3D" id="2.60.40.790">
    <property type="match status" value="1"/>
</dbReference>
<dbReference type="InterPro" id="IPR027417">
    <property type="entry name" value="P-loop_NTPase"/>
</dbReference>